<gene>
    <name evidence="9" type="primary">gyrA</name>
    <name evidence="13" type="ORF">A3C96_00730</name>
</gene>
<dbReference type="FunFam" id="2.120.10.90:FF:000005">
    <property type="entry name" value="DNA topoisomerase 4 subunit A"/>
    <property type="match status" value="1"/>
</dbReference>
<comment type="miscellaneous">
    <text evidence="9">Few gyrases are as efficient as E.coli at forming negative supercoils. Not all organisms have 2 type II topoisomerases; in organisms with a single type II topoisomerase this enzyme also has to decatenate newly replicated chromosomes.</text>
</comment>
<dbReference type="InterPro" id="IPR013760">
    <property type="entry name" value="Topo_IIA-like_dom_sf"/>
</dbReference>
<dbReference type="GO" id="GO:0005524">
    <property type="term" value="F:ATP binding"/>
    <property type="evidence" value="ECO:0007669"/>
    <property type="project" value="UniProtKB-UniRule"/>
</dbReference>
<sequence length="828" mass="92198">MSAKKSEKQQPALPIDPVGKILPCPIVEEVQTSYLDYAMSVIIGRALPDVRDGLKPVHRRILYAMWNVGLKAGGKFRKSATVVGEVLGKYHPHGDIAVYDSLVRMAQDFSMRYPLIWGQGNFGSMDGDSAAAMRYTECKLARPAEEMLFDIEREVVRFVPNYDGAHQEPTVLPAKLPNLLLNGTVGIAVGMATNIPPHNLGELCDAVNHLIDNPEASVSDLMEFVKGPDFPTGGIVYDRRAIEQAYATGKGGIVMRAKTDIMEEKAGHFRIIVNEIPYQVNKATLVEKIAELVTEKRIEGIRDLRDESNKEGVRIVIELKKDAYPKKVLNRLFQMTQLQETFHVNMLALVDGVQPRVLNLKNVLESFVAHRREVVKKRTEFDLNKAKDRAHVLEGLKIALDHLDAVIKTIRASYDKDEAKVNLIKKFKLSDVQATAILEMKLQSLANLERKKVEDELKEKRELIKELEAILRSPKRISGIIQKETGDIKEKFGDERRSQLVAHGVKEFSAEDLIPNEPTVVLITADGYIKRLPPDTFRTQERGGKGVAGVKTKEEDLVEQLFSTNTHADLLFFTSRGRVYQLKAYDVPPASRTSKGQAMVNFLQLAPGEKVSAVFSTEDKSEFKFLVMATKNGVIKKCELSEFEAVRRSGLIAITLRDEDVLQWVKPTSGKDEIVLVTANGQSIRFDEKNVRPMGRSAAGVHGLRLKGKDRVVGMDVVNTEDAKKGKYELLVVMANGYGKRTNMNQYKTQGRGGSGIRTAHISDKTGSAVLGLIINAKEERDLLVVSQKGQIIRLPISSVNTLGRDTQGVRIMRFKEEKDGIASVTVV</sequence>
<dbReference type="HAMAP" id="MF_01897">
    <property type="entry name" value="GyrA"/>
    <property type="match status" value="1"/>
</dbReference>
<dbReference type="SUPFAM" id="SSF56719">
    <property type="entry name" value="Type II DNA topoisomerase"/>
    <property type="match status" value="1"/>
</dbReference>
<dbReference type="GO" id="GO:0005737">
    <property type="term" value="C:cytoplasm"/>
    <property type="evidence" value="ECO:0007669"/>
    <property type="project" value="UniProtKB-SubCell"/>
</dbReference>
<protein>
    <recommendedName>
        <fullName evidence="9">DNA gyrase subunit A</fullName>
        <ecNumber evidence="9">5.6.2.2</ecNumber>
    </recommendedName>
</protein>
<keyword evidence="6 9" id="KW-0238">DNA-binding</keyword>
<dbReference type="Gene3D" id="3.90.199.10">
    <property type="entry name" value="Topoisomerase II, domain 5"/>
    <property type="match status" value="1"/>
</dbReference>
<dbReference type="GO" id="GO:0009330">
    <property type="term" value="C:DNA topoisomerase type II (double strand cut, ATP-hydrolyzing) complex"/>
    <property type="evidence" value="ECO:0007669"/>
    <property type="project" value="TreeGrafter"/>
</dbReference>
<evidence type="ECO:0000256" key="3">
    <source>
        <dbReference type="ARBA" id="ARBA00022741"/>
    </source>
</evidence>
<evidence type="ECO:0000256" key="4">
    <source>
        <dbReference type="ARBA" id="ARBA00022840"/>
    </source>
</evidence>
<evidence type="ECO:0000256" key="7">
    <source>
        <dbReference type="ARBA" id="ARBA00023235"/>
    </source>
</evidence>
<evidence type="ECO:0000256" key="8">
    <source>
        <dbReference type="ARBA" id="ARBA00063644"/>
    </source>
</evidence>
<comment type="function">
    <text evidence="9">A type II topoisomerase that negatively supercoils closed circular double-stranded (ds) DNA in an ATP-dependent manner to modulate DNA topology and maintain chromosomes in an underwound state. Negative supercoiling favors strand separation, and DNA replication, transcription, recombination and repair, all of which involve strand separation. Also able to catalyze the interconversion of other topological isomers of dsDNA rings, including catenanes and knotted rings. Type II topoisomerases break and join 2 DNA strands simultaneously in an ATP-dependent manner.</text>
</comment>
<evidence type="ECO:0000313" key="13">
    <source>
        <dbReference type="EMBL" id="OGL73248.1"/>
    </source>
</evidence>
<dbReference type="FunFam" id="3.30.1360.40:FF:000002">
    <property type="entry name" value="DNA gyrase subunit A"/>
    <property type="match status" value="1"/>
</dbReference>
<keyword evidence="7 9" id="KW-0413">Isomerase</keyword>
<dbReference type="EC" id="5.6.2.2" evidence="9"/>
<dbReference type="GO" id="GO:0006261">
    <property type="term" value="P:DNA-templated DNA replication"/>
    <property type="evidence" value="ECO:0007669"/>
    <property type="project" value="UniProtKB-UniRule"/>
</dbReference>
<dbReference type="Pfam" id="PF00521">
    <property type="entry name" value="DNA_topoisoIV"/>
    <property type="match status" value="1"/>
</dbReference>
<dbReference type="FunFam" id="3.90.199.10:FF:000001">
    <property type="entry name" value="DNA gyrase subunit A"/>
    <property type="match status" value="1"/>
</dbReference>
<dbReference type="Proteomes" id="UP000177088">
    <property type="component" value="Unassembled WGS sequence"/>
</dbReference>
<dbReference type="GO" id="GO:0006265">
    <property type="term" value="P:DNA topological change"/>
    <property type="evidence" value="ECO:0007669"/>
    <property type="project" value="UniProtKB-UniRule"/>
</dbReference>
<dbReference type="Pfam" id="PF03989">
    <property type="entry name" value="DNA_gyraseA_C"/>
    <property type="match status" value="6"/>
</dbReference>
<comment type="caution">
    <text evidence="13">The sequence shown here is derived from an EMBL/GenBank/DDBJ whole genome shotgun (WGS) entry which is preliminary data.</text>
</comment>
<evidence type="ECO:0000259" key="12">
    <source>
        <dbReference type="PROSITE" id="PS52040"/>
    </source>
</evidence>
<dbReference type="InterPro" id="IPR050220">
    <property type="entry name" value="Type_II_DNA_Topoisomerases"/>
</dbReference>
<comment type="catalytic activity">
    <reaction evidence="1 9 10">
        <text>ATP-dependent breakage, passage and rejoining of double-stranded DNA.</text>
        <dbReference type="EC" id="5.6.2.2"/>
    </reaction>
</comment>
<evidence type="ECO:0000256" key="11">
    <source>
        <dbReference type="SAM" id="Coils"/>
    </source>
</evidence>
<feature type="active site" description="O-(5'-phospho-DNA)-tyrosine intermediate" evidence="9 10">
    <location>
        <position position="135"/>
    </location>
</feature>
<dbReference type="AlphaFoldDB" id="A0A1F7U5Z3"/>
<evidence type="ECO:0000256" key="10">
    <source>
        <dbReference type="PROSITE-ProRule" id="PRU01384"/>
    </source>
</evidence>
<accession>A0A1F7U5Z3</accession>
<comment type="subunit">
    <text evidence="8">Heterotetramer composed of ParC and ParE.</text>
</comment>
<dbReference type="GO" id="GO:0034335">
    <property type="term" value="F:DNA negative supercoiling activity"/>
    <property type="evidence" value="ECO:0007669"/>
    <property type="project" value="UniProtKB-ARBA"/>
</dbReference>
<dbReference type="InterPro" id="IPR005743">
    <property type="entry name" value="GyrA"/>
</dbReference>
<dbReference type="NCBIfam" id="TIGR01063">
    <property type="entry name" value="gyrA"/>
    <property type="match status" value="1"/>
</dbReference>
<reference evidence="13 14" key="1">
    <citation type="journal article" date="2016" name="Nat. Commun.">
        <title>Thousands of microbial genomes shed light on interconnected biogeochemical processes in an aquifer system.</title>
        <authorList>
            <person name="Anantharaman K."/>
            <person name="Brown C.T."/>
            <person name="Hug L.A."/>
            <person name="Sharon I."/>
            <person name="Castelle C.J."/>
            <person name="Probst A.J."/>
            <person name="Thomas B.C."/>
            <person name="Singh A."/>
            <person name="Wilkins M.J."/>
            <person name="Karaoz U."/>
            <person name="Brodie E.L."/>
            <person name="Williams K.H."/>
            <person name="Hubbard S.S."/>
            <person name="Banfield J.F."/>
        </authorList>
    </citation>
    <scope>NUCLEOTIDE SEQUENCE [LARGE SCALE GENOMIC DNA]</scope>
</reference>
<keyword evidence="3 9" id="KW-0547">Nucleotide-binding</keyword>
<evidence type="ECO:0000256" key="6">
    <source>
        <dbReference type="ARBA" id="ARBA00023125"/>
    </source>
</evidence>
<dbReference type="InterPro" id="IPR035516">
    <property type="entry name" value="Gyrase/topoIV_suA_C"/>
</dbReference>
<dbReference type="GO" id="GO:0005694">
    <property type="term" value="C:chromosome"/>
    <property type="evidence" value="ECO:0007669"/>
    <property type="project" value="InterPro"/>
</dbReference>
<dbReference type="FunFam" id="1.10.268.10:FF:000001">
    <property type="entry name" value="DNA gyrase subunit A"/>
    <property type="match status" value="1"/>
</dbReference>
<comment type="caution">
    <text evidence="9">Lacks conserved residue(s) required for the propagation of feature annotation.</text>
</comment>
<dbReference type="EMBL" id="MGEA01000065">
    <property type="protein sequence ID" value="OGL73248.1"/>
    <property type="molecule type" value="Genomic_DNA"/>
</dbReference>
<comment type="subunit">
    <text evidence="9">Heterotetramer, composed of two GyrA and two GyrB chains. In the heterotetramer, GyrA contains the active site tyrosine that forms a transient covalent intermediate with DNA, while GyrB binds cofactors and catalyzes ATP hydrolysis.</text>
</comment>
<dbReference type="GO" id="GO:0003677">
    <property type="term" value="F:DNA binding"/>
    <property type="evidence" value="ECO:0007669"/>
    <property type="project" value="UniProtKB-UniRule"/>
</dbReference>
<name>A0A1F7U5Z3_9BACT</name>
<keyword evidence="4 9" id="KW-0067">ATP-binding</keyword>
<comment type="similarity">
    <text evidence="2 9">Belongs to the type II topoisomerase GyrA/ParC subunit family.</text>
</comment>
<feature type="domain" description="Topo IIA-type catalytic" evidence="12">
    <location>
        <begin position="47"/>
        <end position="513"/>
    </location>
</feature>
<dbReference type="NCBIfam" id="NF004043">
    <property type="entry name" value="PRK05560.1"/>
    <property type="match status" value="1"/>
</dbReference>
<proteinExistence type="inferred from homology"/>
<evidence type="ECO:0000256" key="9">
    <source>
        <dbReference type="HAMAP-Rule" id="MF_01897"/>
    </source>
</evidence>
<dbReference type="Gene3D" id="3.30.1360.40">
    <property type="match status" value="1"/>
</dbReference>
<dbReference type="PANTHER" id="PTHR43493">
    <property type="entry name" value="DNA GYRASE/TOPOISOMERASE SUBUNIT A"/>
    <property type="match status" value="1"/>
</dbReference>
<dbReference type="InterPro" id="IPR013758">
    <property type="entry name" value="Topo_IIA_A/C_ab"/>
</dbReference>
<dbReference type="PROSITE" id="PS52040">
    <property type="entry name" value="TOPO_IIA"/>
    <property type="match status" value="1"/>
</dbReference>
<dbReference type="CDD" id="cd00187">
    <property type="entry name" value="TOP4c"/>
    <property type="match status" value="1"/>
</dbReference>
<dbReference type="PANTHER" id="PTHR43493:SF5">
    <property type="entry name" value="DNA GYRASE SUBUNIT A, CHLOROPLASTIC_MITOCHONDRIAL"/>
    <property type="match status" value="1"/>
</dbReference>
<evidence type="ECO:0000313" key="14">
    <source>
        <dbReference type="Proteomes" id="UP000177088"/>
    </source>
</evidence>
<dbReference type="SMART" id="SM00434">
    <property type="entry name" value="TOP4c"/>
    <property type="match status" value="1"/>
</dbReference>
<evidence type="ECO:0000256" key="5">
    <source>
        <dbReference type="ARBA" id="ARBA00023029"/>
    </source>
</evidence>
<evidence type="ECO:0000256" key="1">
    <source>
        <dbReference type="ARBA" id="ARBA00000185"/>
    </source>
</evidence>
<dbReference type="SUPFAM" id="SSF101904">
    <property type="entry name" value="GyrA/ParC C-terminal domain-like"/>
    <property type="match status" value="1"/>
</dbReference>
<keyword evidence="9" id="KW-0963">Cytoplasm</keyword>
<evidence type="ECO:0000256" key="2">
    <source>
        <dbReference type="ARBA" id="ARBA00008263"/>
    </source>
</evidence>
<dbReference type="InterPro" id="IPR006691">
    <property type="entry name" value="GyrA/parC_rep"/>
</dbReference>
<organism evidence="13 14">
    <name type="scientific">Candidatus Uhrbacteria bacterium RIFCSPHIGHO2_02_FULL_60_10</name>
    <dbReference type="NCBI Taxonomy" id="1802392"/>
    <lineage>
        <taxon>Bacteria</taxon>
        <taxon>Candidatus Uhriibacteriota</taxon>
    </lineage>
</organism>
<dbReference type="NCBIfam" id="NF004044">
    <property type="entry name" value="PRK05561.1"/>
    <property type="match status" value="1"/>
</dbReference>
<comment type="subcellular location">
    <subcellularLocation>
        <location evidence="9">Cytoplasm</location>
    </subcellularLocation>
</comment>
<dbReference type="Gene3D" id="2.120.10.90">
    <property type="entry name" value="DNA gyrase/topoisomerase IV, subunit A, C-terminal"/>
    <property type="match status" value="1"/>
</dbReference>
<feature type="coiled-coil region" evidence="11">
    <location>
        <begin position="446"/>
        <end position="473"/>
    </location>
</feature>
<keyword evidence="5 9" id="KW-0799">Topoisomerase</keyword>
<dbReference type="InterPro" id="IPR002205">
    <property type="entry name" value="Topo_IIA_dom_A"/>
</dbReference>
<dbReference type="InterPro" id="IPR013757">
    <property type="entry name" value="Topo_IIA_A_a_sf"/>
</dbReference>
<keyword evidence="11" id="KW-0175">Coiled coil</keyword>
<dbReference type="Gene3D" id="1.10.268.10">
    <property type="entry name" value="Topoisomerase, domain 3"/>
    <property type="match status" value="1"/>
</dbReference>